<keyword evidence="1" id="KW-1133">Transmembrane helix</keyword>
<dbReference type="AlphaFoldDB" id="A0A1J4N794"/>
<gene>
    <name evidence="2" type="ORF">UG56_008370</name>
</gene>
<dbReference type="OrthoDB" id="3789269at2"/>
<evidence type="ECO:0000313" key="3">
    <source>
        <dbReference type="Proteomes" id="UP000033772"/>
    </source>
</evidence>
<dbReference type="Proteomes" id="UP000033772">
    <property type="component" value="Unassembled WGS sequence"/>
</dbReference>
<accession>A0A1J4N794</accession>
<evidence type="ECO:0000313" key="2">
    <source>
        <dbReference type="EMBL" id="OIJ27381.1"/>
    </source>
</evidence>
<keyword evidence="1" id="KW-0472">Membrane</keyword>
<keyword evidence="3" id="KW-1185">Reference proteome</keyword>
<dbReference type="EMBL" id="JZDQ02000009">
    <property type="protein sequence ID" value="OIJ27381.1"/>
    <property type="molecule type" value="Genomic_DNA"/>
</dbReference>
<comment type="caution">
    <text evidence="2">The sequence shown here is derived from an EMBL/GenBank/DDBJ whole genome shotgun (WGS) entry which is preliminary data.</text>
</comment>
<name>A0A1J4N794_9ACTN</name>
<keyword evidence="1" id="KW-0812">Transmembrane</keyword>
<evidence type="ECO:0000256" key="1">
    <source>
        <dbReference type="SAM" id="Phobius"/>
    </source>
</evidence>
<reference evidence="2" key="1">
    <citation type="submission" date="2016-10" db="EMBL/GenBank/DDBJ databases">
        <title>Draft Genome Sequence of Nocardioides luteus Strain BAFB, an Alkane-Degrading Bacterium Isolated from JP-7 Polluted Soil.</title>
        <authorList>
            <person name="Brown L."/>
            <person name="Ruiz O.N."/>
            <person name="Gunasekera T."/>
        </authorList>
    </citation>
    <scope>NUCLEOTIDE SEQUENCE [LARGE SCALE GENOMIC DNA]</scope>
    <source>
        <strain evidence="2">BAFB</strain>
    </source>
</reference>
<sequence length="71" mass="7486">MATTTITARHRSDLTAVESIRNNVLDAVRSIRKNDPSEHKHRGGMPPAVGTTMFGIAAVAATGIVALGAFR</sequence>
<organism evidence="2 3">
    <name type="scientific">Nocardioides luteus</name>
    <dbReference type="NCBI Taxonomy" id="1844"/>
    <lineage>
        <taxon>Bacteria</taxon>
        <taxon>Bacillati</taxon>
        <taxon>Actinomycetota</taxon>
        <taxon>Actinomycetes</taxon>
        <taxon>Propionibacteriales</taxon>
        <taxon>Nocardioidaceae</taxon>
        <taxon>Nocardioides</taxon>
    </lineage>
</organism>
<protein>
    <submittedName>
        <fullName evidence="2">Uncharacterized protein</fullName>
    </submittedName>
</protein>
<dbReference type="RefSeq" id="WP_045550955.1">
    <property type="nucleotide sequence ID" value="NZ_JZDQ02000009.1"/>
</dbReference>
<proteinExistence type="predicted"/>
<feature type="transmembrane region" description="Helical" evidence="1">
    <location>
        <begin position="48"/>
        <end position="70"/>
    </location>
</feature>